<evidence type="ECO:0000259" key="11">
    <source>
        <dbReference type="PROSITE" id="PS52015"/>
    </source>
</evidence>
<reference evidence="12 13" key="1">
    <citation type="submission" date="2019-04" db="EMBL/GenBank/DDBJ databases">
        <authorList>
            <person name="Feng G."/>
            <person name="Zhang J."/>
            <person name="Zhu H."/>
        </authorList>
    </citation>
    <scope>NUCLEOTIDE SEQUENCE [LARGE SCALE GENOMIC DNA]</scope>
    <source>
        <strain evidence="12 13">JCM 31653</strain>
    </source>
</reference>
<dbReference type="PANTHER" id="PTHR33446:SF2">
    <property type="entry name" value="PROTEIN TONB"/>
    <property type="match status" value="1"/>
</dbReference>
<dbReference type="GO" id="GO:0031992">
    <property type="term" value="F:energy transducer activity"/>
    <property type="evidence" value="ECO:0007669"/>
    <property type="project" value="TreeGrafter"/>
</dbReference>
<dbReference type="InterPro" id="IPR051045">
    <property type="entry name" value="TonB-dependent_transducer"/>
</dbReference>
<evidence type="ECO:0000256" key="5">
    <source>
        <dbReference type="ARBA" id="ARBA00022519"/>
    </source>
</evidence>
<evidence type="ECO:0000256" key="2">
    <source>
        <dbReference type="ARBA" id="ARBA00006555"/>
    </source>
</evidence>
<evidence type="ECO:0000256" key="9">
    <source>
        <dbReference type="ARBA" id="ARBA00023136"/>
    </source>
</evidence>
<keyword evidence="13" id="KW-1185">Reference proteome</keyword>
<dbReference type="OrthoDB" id="1039448at2"/>
<evidence type="ECO:0000256" key="4">
    <source>
        <dbReference type="ARBA" id="ARBA00022475"/>
    </source>
</evidence>
<gene>
    <name evidence="12" type="ORF">E5K00_08860</name>
</gene>
<feature type="compositionally biased region" description="Basic residues" evidence="10">
    <location>
        <begin position="1"/>
        <end position="12"/>
    </location>
</feature>
<comment type="subcellular location">
    <subcellularLocation>
        <location evidence="1">Cell inner membrane</location>
        <topology evidence="1">Single-pass membrane protein</topology>
        <orientation evidence="1">Periplasmic side</orientation>
    </subcellularLocation>
</comment>
<organism evidence="12 13">
    <name type="scientific">Hymenobacter aquaticus</name>
    <dbReference type="NCBI Taxonomy" id="1867101"/>
    <lineage>
        <taxon>Bacteria</taxon>
        <taxon>Pseudomonadati</taxon>
        <taxon>Bacteroidota</taxon>
        <taxon>Cytophagia</taxon>
        <taxon>Cytophagales</taxon>
        <taxon>Hymenobacteraceae</taxon>
        <taxon>Hymenobacter</taxon>
    </lineage>
</organism>
<dbReference type="PROSITE" id="PS52015">
    <property type="entry name" value="TONB_CTD"/>
    <property type="match status" value="1"/>
</dbReference>
<dbReference type="AlphaFoldDB" id="A0A4Z0Q7Y6"/>
<keyword evidence="3" id="KW-0813">Transport</keyword>
<dbReference type="NCBIfam" id="TIGR01352">
    <property type="entry name" value="tonB_Cterm"/>
    <property type="match status" value="1"/>
</dbReference>
<evidence type="ECO:0000313" key="12">
    <source>
        <dbReference type="EMBL" id="TGE25283.1"/>
    </source>
</evidence>
<evidence type="ECO:0000313" key="13">
    <source>
        <dbReference type="Proteomes" id="UP000297549"/>
    </source>
</evidence>
<evidence type="ECO:0000256" key="1">
    <source>
        <dbReference type="ARBA" id="ARBA00004383"/>
    </source>
</evidence>
<evidence type="ECO:0000256" key="8">
    <source>
        <dbReference type="ARBA" id="ARBA00022989"/>
    </source>
</evidence>
<keyword evidence="6" id="KW-0812">Transmembrane</keyword>
<dbReference type="Proteomes" id="UP000297549">
    <property type="component" value="Unassembled WGS sequence"/>
</dbReference>
<proteinExistence type="inferred from homology"/>
<keyword evidence="7" id="KW-0653">Protein transport</keyword>
<dbReference type="EMBL" id="SRLC01000001">
    <property type="protein sequence ID" value="TGE25283.1"/>
    <property type="molecule type" value="Genomic_DNA"/>
</dbReference>
<dbReference type="GO" id="GO:0055085">
    <property type="term" value="P:transmembrane transport"/>
    <property type="evidence" value="ECO:0007669"/>
    <property type="project" value="InterPro"/>
</dbReference>
<evidence type="ECO:0000256" key="7">
    <source>
        <dbReference type="ARBA" id="ARBA00022927"/>
    </source>
</evidence>
<dbReference type="InterPro" id="IPR006260">
    <property type="entry name" value="TonB/TolA_C"/>
</dbReference>
<evidence type="ECO:0000256" key="3">
    <source>
        <dbReference type="ARBA" id="ARBA00022448"/>
    </source>
</evidence>
<feature type="domain" description="TonB C-terminal" evidence="11">
    <location>
        <begin position="90"/>
        <end position="181"/>
    </location>
</feature>
<comment type="caution">
    <text evidence="12">The sequence shown here is derived from an EMBL/GenBank/DDBJ whole genome shotgun (WGS) entry which is preliminary data.</text>
</comment>
<accession>A0A4Z0Q7Y6</accession>
<feature type="region of interest" description="Disordered" evidence="10">
    <location>
        <begin position="1"/>
        <end position="21"/>
    </location>
</feature>
<keyword evidence="4" id="KW-1003">Cell membrane</keyword>
<dbReference type="InterPro" id="IPR037682">
    <property type="entry name" value="TonB_C"/>
</dbReference>
<dbReference type="GO" id="GO:0098797">
    <property type="term" value="C:plasma membrane protein complex"/>
    <property type="evidence" value="ECO:0007669"/>
    <property type="project" value="TreeGrafter"/>
</dbReference>
<comment type="similarity">
    <text evidence="2">Belongs to the TonB family.</text>
</comment>
<dbReference type="Pfam" id="PF03544">
    <property type="entry name" value="TonB_C"/>
    <property type="match status" value="1"/>
</dbReference>
<dbReference type="SUPFAM" id="SSF74653">
    <property type="entry name" value="TolA/TonB C-terminal domain"/>
    <property type="match status" value="1"/>
</dbReference>
<dbReference type="GO" id="GO:0015031">
    <property type="term" value="P:protein transport"/>
    <property type="evidence" value="ECO:0007669"/>
    <property type="project" value="UniProtKB-KW"/>
</dbReference>
<keyword evidence="5" id="KW-0997">Cell inner membrane</keyword>
<protein>
    <submittedName>
        <fullName evidence="12">Energy transducer TonB</fullName>
    </submittedName>
</protein>
<dbReference type="PANTHER" id="PTHR33446">
    <property type="entry name" value="PROTEIN TONB-RELATED"/>
    <property type="match status" value="1"/>
</dbReference>
<dbReference type="Gene3D" id="3.30.1150.10">
    <property type="match status" value="1"/>
</dbReference>
<evidence type="ECO:0000256" key="6">
    <source>
        <dbReference type="ARBA" id="ARBA00022692"/>
    </source>
</evidence>
<evidence type="ECO:0000256" key="10">
    <source>
        <dbReference type="SAM" id="MobiDB-lite"/>
    </source>
</evidence>
<keyword evidence="8" id="KW-1133">Transmembrane helix</keyword>
<name>A0A4Z0Q7Y6_9BACT</name>
<sequence length="181" mass="19318">MLPTQRQHKHNRGVTARRPAADSFGPLSDTLFAMPRLLFALAGFLLAAAPVAAQHQLTAALSDSGTSAGTATPAAPVVYHVAEEMPSFPGGEAAFTKFLRAKIQYPAAALSHGASGKVHVSFVVDEQGHILDAKVVKGLGYGLDEEALRLVRIMPWWNPGRVQGQPVKVAYTLPIVFRALE</sequence>
<keyword evidence="9" id="KW-0472">Membrane</keyword>